<feature type="non-terminal residue" evidence="1">
    <location>
        <position position="272"/>
    </location>
</feature>
<protein>
    <submittedName>
        <fullName evidence="1">Uncharacterized protein</fullName>
    </submittedName>
</protein>
<reference evidence="1" key="1">
    <citation type="submission" date="2020-02" db="EMBL/GenBank/DDBJ databases">
        <authorList>
            <person name="Meier V. D."/>
        </authorList>
    </citation>
    <scope>NUCLEOTIDE SEQUENCE</scope>
    <source>
        <strain evidence="1">AVDCRST_MAG31</strain>
    </source>
</reference>
<dbReference type="AlphaFoldDB" id="A0A6J4TGV7"/>
<dbReference type="EMBL" id="CADCWA010000123">
    <property type="protein sequence ID" value="CAA9522265.1"/>
    <property type="molecule type" value="Genomic_DNA"/>
</dbReference>
<organism evidence="1">
    <name type="scientific">uncultured Sphingomonas sp</name>
    <dbReference type="NCBI Taxonomy" id="158754"/>
    <lineage>
        <taxon>Bacteria</taxon>
        <taxon>Pseudomonadati</taxon>
        <taxon>Pseudomonadota</taxon>
        <taxon>Alphaproteobacteria</taxon>
        <taxon>Sphingomonadales</taxon>
        <taxon>Sphingomonadaceae</taxon>
        <taxon>Sphingomonas</taxon>
        <taxon>environmental samples</taxon>
    </lineage>
</organism>
<sequence>ERTRRSRAGGGGARRAGAGAVVGAAHAVAAAADLPHRHEAVRERGGDASRAGVAAADQRQDLLHLPARDAGAHRGLHHRGRARERPGLLQLRRHHRLERAFRPLPLGAEDGGCLVREPGGLGGAPSADAAGAGGAVPRAGGLAVAERAAGPAGHLLVLRQSGADDPVHQRAPVEELQAVRLLHHRRERLRRLLGPGAAGPDGVPFHSLLRGAAVRRRGRRRAADGVPARRSGAGHRGFAGLVQVGAALPDHALRAASRSGGGHGQELLGQGL</sequence>
<name>A0A6J4TGV7_9SPHN</name>
<proteinExistence type="predicted"/>
<accession>A0A6J4TGV7</accession>
<evidence type="ECO:0000313" key="1">
    <source>
        <dbReference type="EMBL" id="CAA9522265.1"/>
    </source>
</evidence>
<feature type="non-terminal residue" evidence="1">
    <location>
        <position position="1"/>
    </location>
</feature>
<gene>
    <name evidence="1" type="ORF">AVDCRST_MAG31-1614</name>
</gene>